<dbReference type="Gene3D" id="1.10.10.60">
    <property type="entry name" value="Homeodomain-like"/>
    <property type="match status" value="1"/>
</dbReference>
<dbReference type="SUPFAM" id="SSF51215">
    <property type="entry name" value="Regulatory protein AraC"/>
    <property type="match status" value="1"/>
</dbReference>
<dbReference type="RefSeq" id="WP_257498920.1">
    <property type="nucleotide sequence ID" value="NZ_CP102382.1"/>
</dbReference>
<evidence type="ECO:0000256" key="1">
    <source>
        <dbReference type="ARBA" id="ARBA00023015"/>
    </source>
</evidence>
<proteinExistence type="predicted"/>
<dbReference type="EMBL" id="CP102382">
    <property type="protein sequence ID" value="UUV21000.1"/>
    <property type="molecule type" value="Genomic_DNA"/>
</dbReference>
<evidence type="ECO:0000256" key="3">
    <source>
        <dbReference type="ARBA" id="ARBA00023163"/>
    </source>
</evidence>
<dbReference type="InterPro" id="IPR018060">
    <property type="entry name" value="HTH_AraC"/>
</dbReference>
<keyword evidence="1" id="KW-0805">Transcription regulation</keyword>
<name>A0ABY5NR24_9FLAO</name>
<evidence type="ECO:0000259" key="4">
    <source>
        <dbReference type="PROSITE" id="PS01124"/>
    </source>
</evidence>
<dbReference type="Pfam" id="PF02311">
    <property type="entry name" value="AraC_binding"/>
    <property type="match status" value="1"/>
</dbReference>
<dbReference type="PANTHER" id="PTHR43280">
    <property type="entry name" value="ARAC-FAMILY TRANSCRIPTIONAL REGULATOR"/>
    <property type="match status" value="1"/>
</dbReference>
<reference evidence="5 6" key="1">
    <citation type="submission" date="2022-08" db="EMBL/GenBank/DDBJ databases">
        <title>Myroides zhujiangensis sp. nov., a novel bacterium isolated from sediment in the Pearl River Estuary.</title>
        <authorList>
            <person name="Cui L."/>
        </authorList>
    </citation>
    <scope>NUCLEOTIDE SEQUENCE [LARGE SCALE GENOMIC DNA]</scope>
    <source>
        <strain evidence="5 6">SCSIO 72103</strain>
    </source>
</reference>
<keyword evidence="3" id="KW-0804">Transcription</keyword>
<dbReference type="SUPFAM" id="SSF46689">
    <property type="entry name" value="Homeodomain-like"/>
    <property type="match status" value="1"/>
</dbReference>
<keyword evidence="6" id="KW-1185">Reference proteome</keyword>
<dbReference type="PANTHER" id="PTHR43280:SF32">
    <property type="entry name" value="TRANSCRIPTIONAL REGULATORY PROTEIN"/>
    <property type="match status" value="1"/>
</dbReference>
<dbReference type="Gene3D" id="2.60.120.10">
    <property type="entry name" value="Jelly Rolls"/>
    <property type="match status" value="1"/>
</dbReference>
<dbReference type="Proteomes" id="UP001317001">
    <property type="component" value="Chromosome"/>
</dbReference>
<keyword evidence="2" id="KW-0238">DNA-binding</keyword>
<feature type="domain" description="HTH araC/xylS-type" evidence="4">
    <location>
        <begin position="191"/>
        <end position="289"/>
    </location>
</feature>
<dbReference type="PROSITE" id="PS01124">
    <property type="entry name" value="HTH_ARAC_FAMILY_2"/>
    <property type="match status" value="1"/>
</dbReference>
<protein>
    <submittedName>
        <fullName evidence="5">AraC family transcriptional regulator</fullName>
    </submittedName>
</protein>
<accession>A0ABY5NR24</accession>
<dbReference type="InterPro" id="IPR014710">
    <property type="entry name" value="RmlC-like_jellyroll"/>
</dbReference>
<evidence type="ECO:0000313" key="6">
    <source>
        <dbReference type="Proteomes" id="UP001317001"/>
    </source>
</evidence>
<dbReference type="SMART" id="SM00342">
    <property type="entry name" value="HTH_ARAC"/>
    <property type="match status" value="1"/>
</dbReference>
<dbReference type="Pfam" id="PF12833">
    <property type="entry name" value="HTH_18"/>
    <property type="match status" value="1"/>
</dbReference>
<evidence type="ECO:0000313" key="5">
    <source>
        <dbReference type="EMBL" id="UUV21000.1"/>
    </source>
</evidence>
<evidence type="ECO:0000256" key="2">
    <source>
        <dbReference type="ARBA" id="ARBA00023125"/>
    </source>
</evidence>
<dbReference type="InterPro" id="IPR003313">
    <property type="entry name" value="AraC-bd"/>
</dbReference>
<gene>
    <name evidence="5" type="ORF">NPX36_11825</name>
</gene>
<sequence length="294" mass="35010">MSEITLLKINDFKTTNSPNSFYTNTIANHLQLHHSRIEKPHRHNFYAVFLFTKGTGTHEIDFNRYDVKAGSVFFLYPGQTHSWELSDDADGFIFFHSEDFYEMIYLNDSIKDFPFFESNFSEKCIYLNEYQSKHIQTLFEQIINETTNQQLKNKQLMVAYLTQMYIHLNRFHEKQNPINLTHLKHYQTLFSNFEKLVDLHFKENKSASQYADLLNITQKHLNRIVQSVTQKTTTQIITERVILEAKRQLLYTDLTLNEIALKLGFNDYTYFSRLFKKNTGIKASDFKKQYQLDR</sequence>
<organism evidence="5 6">
    <name type="scientific">Paenimyroides aestuarii</name>
    <dbReference type="NCBI Taxonomy" id="2968490"/>
    <lineage>
        <taxon>Bacteria</taxon>
        <taxon>Pseudomonadati</taxon>
        <taxon>Bacteroidota</taxon>
        <taxon>Flavobacteriia</taxon>
        <taxon>Flavobacteriales</taxon>
        <taxon>Flavobacteriaceae</taxon>
        <taxon>Paenimyroides</taxon>
    </lineage>
</organism>
<dbReference type="InterPro" id="IPR009057">
    <property type="entry name" value="Homeodomain-like_sf"/>
</dbReference>
<dbReference type="InterPro" id="IPR037923">
    <property type="entry name" value="HTH-like"/>
</dbReference>